<evidence type="ECO:0000313" key="1">
    <source>
        <dbReference type="EMBL" id="KAK9275907.1"/>
    </source>
</evidence>
<gene>
    <name evidence="1" type="ORF">L1049_023181</name>
</gene>
<dbReference type="Proteomes" id="UP001415857">
    <property type="component" value="Unassembled WGS sequence"/>
</dbReference>
<keyword evidence="2" id="KW-1185">Reference proteome</keyword>
<organism evidence="1 2">
    <name type="scientific">Liquidambar formosana</name>
    <name type="common">Formosan gum</name>
    <dbReference type="NCBI Taxonomy" id="63359"/>
    <lineage>
        <taxon>Eukaryota</taxon>
        <taxon>Viridiplantae</taxon>
        <taxon>Streptophyta</taxon>
        <taxon>Embryophyta</taxon>
        <taxon>Tracheophyta</taxon>
        <taxon>Spermatophyta</taxon>
        <taxon>Magnoliopsida</taxon>
        <taxon>eudicotyledons</taxon>
        <taxon>Gunneridae</taxon>
        <taxon>Pentapetalae</taxon>
        <taxon>Saxifragales</taxon>
        <taxon>Altingiaceae</taxon>
        <taxon>Liquidambar</taxon>
    </lineage>
</organism>
<dbReference type="PANTHER" id="PTHR42842:SF3">
    <property type="entry name" value="FAD_NAD(P)-BINDING OXIDOREDUCTASE FAMILY PROTEIN"/>
    <property type="match status" value="1"/>
</dbReference>
<comment type="caution">
    <text evidence="1">The sequence shown here is derived from an EMBL/GenBank/DDBJ whole genome shotgun (WGS) entry which is preliminary data.</text>
</comment>
<reference evidence="1 2" key="1">
    <citation type="journal article" date="2024" name="Plant J.">
        <title>Genome sequences and population genomics reveal climatic adaptation and genomic divergence between two closely related sweetgum species.</title>
        <authorList>
            <person name="Xu W.Q."/>
            <person name="Ren C.Q."/>
            <person name="Zhang X.Y."/>
            <person name="Comes H.P."/>
            <person name="Liu X.H."/>
            <person name="Li Y.G."/>
            <person name="Kettle C.J."/>
            <person name="Jalonen R."/>
            <person name="Gaisberger H."/>
            <person name="Ma Y.Z."/>
            <person name="Qiu Y.X."/>
        </authorList>
    </citation>
    <scope>NUCLEOTIDE SEQUENCE [LARGE SCALE GENOMIC DNA]</scope>
    <source>
        <strain evidence="1">Hangzhou</strain>
    </source>
</reference>
<dbReference type="PANTHER" id="PTHR42842">
    <property type="entry name" value="FAD/NAD(P)-BINDING OXIDOREDUCTASE"/>
    <property type="match status" value="1"/>
</dbReference>
<proteinExistence type="predicted"/>
<dbReference type="InterPro" id="IPR028348">
    <property type="entry name" value="FAD-binding_protein"/>
</dbReference>
<name>A0AAP0RDM5_LIQFO</name>
<evidence type="ECO:0000313" key="2">
    <source>
        <dbReference type="Proteomes" id="UP001415857"/>
    </source>
</evidence>
<dbReference type="EMBL" id="JBBPBK010000011">
    <property type="protein sequence ID" value="KAK9275907.1"/>
    <property type="molecule type" value="Genomic_DNA"/>
</dbReference>
<accession>A0AAP0RDM5</accession>
<dbReference type="AlphaFoldDB" id="A0AAP0RDM5"/>
<sequence>MSLPSKPLPLHLHHSNPNPNLQFPFPNLKPSYSRPQTLRILCAKKSGRTGKQRYPSEKKRLKLKHKTLLDVDNKFEGFWRLSKLGVSVHKDPGKDFIGVYAALLDEIAKALEFPVASMLPPEAFRRIVRKSFDARKITGKIIIY</sequence>
<protein>
    <submittedName>
        <fullName evidence="1">Uncharacterized protein</fullName>
    </submittedName>
</protein>